<feature type="region of interest" description="Disordered" evidence="9">
    <location>
        <begin position="43"/>
        <end position="118"/>
    </location>
</feature>
<evidence type="ECO:0000256" key="2">
    <source>
        <dbReference type="ARBA" id="ARBA00022723"/>
    </source>
</evidence>
<dbReference type="EMBL" id="DF933811">
    <property type="protein sequence ID" value="GAM34718.1"/>
    <property type="molecule type" value="Genomic_DNA"/>
</dbReference>
<dbReference type="Pfam" id="PF25026">
    <property type="entry name" value="Asd-4"/>
    <property type="match status" value="1"/>
</dbReference>
<organism evidence="11 12">
    <name type="scientific">Talaromyces pinophilus</name>
    <name type="common">Penicillium pinophilum</name>
    <dbReference type="NCBI Taxonomy" id="128442"/>
    <lineage>
        <taxon>Eukaryota</taxon>
        <taxon>Fungi</taxon>
        <taxon>Dikarya</taxon>
        <taxon>Ascomycota</taxon>
        <taxon>Pezizomycotina</taxon>
        <taxon>Eurotiomycetes</taxon>
        <taxon>Eurotiomycetidae</taxon>
        <taxon>Eurotiales</taxon>
        <taxon>Trichocomaceae</taxon>
        <taxon>Talaromyces</taxon>
        <taxon>Talaromyces sect. Talaromyces</taxon>
    </lineage>
</organism>
<dbReference type="InterPro" id="IPR000679">
    <property type="entry name" value="Znf_GATA"/>
</dbReference>
<evidence type="ECO:0000256" key="3">
    <source>
        <dbReference type="ARBA" id="ARBA00022771"/>
    </source>
</evidence>
<evidence type="ECO:0000256" key="6">
    <source>
        <dbReference type="ARBA" id="ARBA00023163"/>
    </source>
</evidence>
<evidence type="ECO:0000313" key="12">
    <source>
        <dbReference type="Proteomes" id="UP000053095"/>
    </source>
</evidence>
<keyword evidence="7" id="KW-0539">Nucleus</keyword>
<feature type="domain" description="GATA-type" evidence="10">
    <location>
        <begin position="162"/>
        <end position="209"/>
    </location>
</feature>
<dbReference type="PANTHER" id="PTHR10071">
    <property type="entry name" value="TRANSCRIPTION FACTOR GATA FAMILY MEMBER"/>
    <property type="match status" value="1"/>
</dbReference>
<feature type="region of interest" description="Disordered" evidence="9">
    <location>
        <begin position="403"/>
        <end position="434"/>
    </location>
</feature>
<keyword evidence="6" id="KW-0804">Transcription</keyword>
<evidence type="ECO:0000256" key="1">
    <source>
        <dbReference type="ARBA" id="ARBA00004123"/>
    </source>
</evidence>
<dbReference type="GO" id="GO:0008270">
    <property type="term" value="F:zinc ion binding"/>
    <property type="evidence" value="ECO:0007669"/>
    <property type="project" value="UniProtKB-KW"/>
</dbReference>
<keyword evidence="2" id="KW-0479">Metal-binding</keyword>
<comment type="caution">
    <text evidence="11">The sequence shown here is derived from an EMBL/GenBank/DDBJ whole genome shotgun (WGS) entry which is preliminary data.</text>
</comment>
<sequence length="455" mass="48360">MLRNVFSFLLSASNTLRDLRGLDSLSKTASTVAPILFRASPIDPALRSPASPDSSSRDLASYSTAVPADGRKTPQLPSASELAHSFGNPDSTPPSTTLPPLDSRQENLGLPRSNSGTTSLPGLSALASVAIAPTSDLSLSMSYATSSPAATTGGQGNTPPVCQNCGTSTTPLWRRDELGSVLCNACGLFLKLHGRPRPISLKTDVIKSRNRVKTAGQAPKRKSGGGLEPNGLSSSRSEAGTPPLGAQGYRRASRKMSPGHSDRSNSPVSRTDTPGMSSLHQHNSNIAPQHMFDSVTLGDSSFNPANTLPALQLRQPSPGSTSSMAVDRHLEVPQTYEGLLAANTSLKTRVSELEVINGLFRGRVAELEQSDATARRSEMIARDSEARLRRSLEDSQLREEDLKRRISELEQQLSDHSGSGPFQGNGSNEPAMKKIRLSDVVDYEAVNAAKSPKTT</sequence>
<dbReference type="GO" id="GO:0005634">
    <property type="term" value="C:nucleus"/>
    <property type="evidence" value="ECO:0007669"/>
    <property type="project" value="UniProtKB-SubCell"/>
</dbReference>
<dbReference type="InterPro" id="IPR056998">
    <property type="entry name" value="Asd-4/GZF3_helical"/>
</dbReference>
<dbReference type="GO" id="GO:0000981">
    <property type="term" value="F:DNA-binding transcription factor activity, RNA polymerase II-specific"/>
    <property type="evidence" value="ECO:0007669"/>
    <property type="project" value="TreeGrafter"/>
</dbReference>
<dbReference type="Pfam" id="PF00320">
    <property type="entry name" value="GATA"/>
    <property type="match status" value="1"/>
</dbReference>
<dbReference type="GO" id="GO:0000122">
    <property type="term" value="P:negative regulation of transcription by RNA polymerase II"/>
    <property type="evidence" value="ECO:0007669"/>
    <property type="project" value="TreeGrafter"/>
</dbReference>
<dbReference type="SUPFAM" id="SSF57716">
    <property type="entry name" value="Glucocorticoid receptor-like (DNA-binding domain)"/>
    <property type="match status" value="1"/>
</dbReference>
<dbReference type="PRINTS" id="PR00619">
    <property type="entry name" value="GATAZNFINGER"/>
</dbReference>
<protein>
    <recommendedName>
        <fullName evidence="10">GATA-type domain-containing protein</fullName>
    </recommendedName>
</protein>
<gene>
    <name evidence="11" type="ORF">TCE0_015r02473</name>
</gene>
<proteinExistence type="predicted"/>
<feature type="compositionally biased region" description="Polar residues" evidence="9">
    <location>
        <begin position="264"/>
        <end position="283"/>
    </location>
</feature>
<feature type="compositionally biased region" description="Low complexity" evidence="9">
    <location>
        <begin position="89"/>
        <end position="102"/>
    </location>
</feature>
<accession>A0A6V8H069</accession>
<evidence type="ECO:0000256" key="4">
    <source>
        <dbReference type="ARBA" id="ARBA00022833"/>
    </source>
</evidence>
<feature type="region of interest" description="Disordered" evidence="9">
    <location>
        <begin position="203"/>
        <end position="283"/>
    </location>
</feature>
<evidence type="ECO:0000256" key="8">
    <source>
        <dbReference type="PROSITE-ProRule" id="PRU00094"/>
    </source>
</evidence>
<name>A0A6V8H069_TALPI</name>
<evidence type="ECO:0000313" key="11">
    <source>
        <dbReference type="EMBL" id="GAM34718.1"/>
    </source>
</evidence>
<dbReference type="PANTHER" id="PTHR10071:SF338">
    <property type="entry name" value="GATA-TYPE DOMAIN-CONTAINING PROTEIN"/>
    <property type="match status" value="1"/>
</dbReference>
<comment type="subcellular location">
    <subcellularLocation>
        <location evidence="1">Nucleus</location>
    </subcellularLocation>
</comment>
<evidence type="ECO:0000256" key="9">
    <source>
        <dbReference type="SAM" id="MobiDB-lite"/>
    </source>
</evidence>
<dbReference type="GO" id="GO:0045944">
    <property type="term" value="P:positive regulation of transcription by RNA polymerase II"/>
    <property type="evidence" value="ECO:0007669"/>
    <property type="project" value="TreeGrafter"/>
</dbReference>
<keyword evidence="5" id="KW-0805">Transcription regulation</keyword>
<feature type="compositionally biased region" description="Low complexity" evidence="9">
    <location>
        <begin position="43"/>
        <end position="61"/>
    </location>
</feature>
<dbReference type="InterPro" id="IPR013088">
    <property type="entry name" value="Znf_NHR/GATA"/>
</dbReference>
<feature type="compositionally biased region" description="Polar residues" evidence="9">
    <location>
        <begin position="409"/>
        <end position="428"/>
    </location>
</feature>
<dbReference type="PROSITE" id="PS50114">
    <property type="entry name" value="GATA_ZN_FINGER_2"/>
    <property type="match status" value="1"/>
</dbReference>
<evidence type="ECO:0000256" key="5">
    <source>
        <dbReference type="ARBA" id="ARBA00023015"/>
    </source>
</evidence>
<dbReference type="PROSITE" id="PS00344">
    <property type="entry name" value="GATA_ZN_FINGER_1"/>
    <property type="match status" value="1"/>
</dbReference>
<dbReference type="InterPro" id="IPR039355">
    <property type="entry name" value="Transcription_factor_GATA"/>
</dbReference>
<keyword evidence="3 8" id="KW-0863">Zinc-finger</keyword>
<dbReference type="AlphaFoldDB" id="A0A6V8H069"/>
<keyword evidence="4" id="KW-0862">Zinc</keyword>
<dbReference type="GO" id="GO:0000978">
    <property type="term" value="F:RNA polymerase II cis-regulatory region sequence-specific DNA binding"/>
    <property type="evidence" value="ECO:0007669"/>
    <property type="project" value="TreeGrafter"/>
</dbReference>
<evidence type="ECO:0000259" key="10">
    <source>
        <dbReference type="PROSITE" id="PS50114"/>
    </source>
</evidence>
<evidence type="ECO:0000256" key="7">
    <source>
        <dbReference type="ARBA" id="ARBA00023242"/>
    </source>
</evidence>
<dbReference type="FunFam" id="3.30.50.10:FF:000007">
    <property type="entry name" value="Nitrogen regulatory AreA, N-terminal"/>
    <property type="match status" value="1"/>
</dbReference>
<reference evidence="12" key="1">
    <citation type="journal article" date="2015" name="Genome Announc.">
        <title>Draft genome sequence of Talaromyces cellulolyticus strain Y-94, a source of lignocellulosic biomass-degrading enzymes.</title>
        <authorList>
            <person name="Fujii T."/>
            <person name="Koike H."/>
            <person name="Sawayama S."/>
            <person name="Yano S."/>
            <person name="Inoue H."/>
        </authorList>
    </citation>
    <scope>NUCLEOTIDE SEQUENCE [LARGE SCALE GENOMIC DNA]</scope>
    <source>
        <strain evidence="12">Y-94</strain>
    </source>
</reference>
<dbReference type="CDD" id="cd00202">
    <property type="entry name" value="ZnF_GATA"/>
    <property type="match status" value="1"/>
</dbReference>
<keyword evidence="12" id="KW-1185">Reference proteome</keyword>
<dbReference type="Proteomes" id="UP000053095">
    <property type="component" value="Unassembled WGS sequence"/>
</dbReference>
<dbReference type="Gene3D" id="3.30.50.10">
    <property type="entry name" value="Erythroid Transcription Factor GATA-1, subunit A"/>
    <property type="match status" value="1"/>
</dbReference>
<dbReference type="SMART" id="SM00401">
    <property type="entry name" value="ZnF_GATA"/>
    <property type="match status" value="1"/>
</dbReference>